<sequence length="402" mass="43920">MADAQVKFGRKRAILLSLLFQFVTSLGVYLTPTFSVMIALKSVSGIATHSLFAIGATMGIELVGPSKRTFTGIVVEFFWAAGVLLALPIAYITRDWRYTQLTICLLTVPLFSLWWLIPESPRWLLSQRRYAEAEQLIERVCKSNKTKMPQGALDEDTASDGPKDRLIALFSNRVLICRTLVIFFNWLAVNLLYYGLSLGTENLSGSTYVNYLLGIGLEIFGYTLAFFLVDKVGRRRLHCFCMLVSGAACLGTALPSRLGGAEYEWMVTGLALTGRMFSSAAYAILYVMSAELFPTVVRNSAIGVCCVFESLGGITSPYIADLGLLVGGPFSHSLPMLVFGCVSVMAGFLSLSLPETLHKPLPETIQDAIDFDKPLKSSLPSNGLLPPVLDCNSRTPLSSSEV</sequence>
<reference evidence="7 8" key="1">
    <citation type="journal article" date="2021" name="Elife">
        <title>Chloroplast acquisition without the gene transfer in kleptoplastic sea slugs, Plakobranchus ocellatus.</title>
        <authorList>
            <person name="Maeda T."/>
            <person name="Takahashi S."/>
            <person name="Yoshida T."/>
            <person name="Shimamura S."/>
            <person name="Takaki Y."/>
            <person name="Nagai Y."/>
            <person name="Toyoda A."/>
            <person name="Suzuki Y."/>
            <person name="Arimoto A."/>
            <person name="Ishii H."/>
            <person name="Satoh N."/>
            <person name="Nishiyama T."/>
            <person name="Hasebe M."/>
            <person name="Maruyama T."/>
            <person name="Minagawa J."/>
            <person name="Obokata J."/>
            <person name="Shigenobu S."/>
        </authorList>
    </citation>
    <scope>NUCLEOTIDE SEQUENCE [LARGE SCALE GENOMIC DNA]</scope>
</reference>
<evidence type="ECO:0000256" key="3">
    <source>
        <dbReference type="ARBA" id="ARBA00022989"/>
    </source>
</evidence>
<evidence type="ECO:0000256" key="1">
    <source>
        <dbReference type="ARBA" id="ARBA00004141"/>
    </source>
</evidence>
<feature type="transmembrane region" description="Helical" evidence="5">
    <location>
        <begin position="236"/>
        <end position="254"/>
    </location>
</feature>
<dbReference type="InterPro" id="IPR036259">
    <property type="entry name" value="MFS_trans_sf"/>
</dbReference>
<dbReference type="GO" id="GO:0016020">
    <property type="term" value="C:membrane"/>
    <property type="evidence" value="ECO:0007669"/>
    <property type="project" value="UniProtKB-SubCell"/>
</dbReference>
<feature type="transmembrane region" description="Helical" evidence="5">
    <location>
        <begin position="98"/>
        <end position="117"/>
    </location>
</feature>
<comment type="subcellular location">
    <subcellularLocation>
        <location evidence="1">Membrane</location>
        <topology evidence="1">Multi-pass membrane protein</topology>
    </subcellularLocation>
</comment>
<dbReference type="EMBL" id="BLXT01004605">
    <property type="protein sequence ID" value="GFO15329.1"/>
    <property type="molecule type" value="Genomic_DNA"/>
</dbReference>
<feature type="transmembrane region" description="Helical" evidence="5">
    <location>
        <begin position="266"/>
        <end position="288"/>
    </location>
</feature>
<dbReference type="GO" id="GO:0022857">
    <property type="term" value="F:transmembrane transporter activity"/>
    <property type="evidence" value="ECO:0007669"/>
    <property type="project" value="InterPro"/>
</dbReference>
<gene>
    <name evidence="7" type="ORF">PoB_004183400</name>
</gene>
<feature type="transmembrane region" description="Helical" evidence="5">
    <location>
        <begin position="36"/>
        <end position="58"/>
    </location>
</feature>
<feature type="transmembrane region" description="Helical" evidence="5">
    <location>
        <begin position="175"/>
        <end position="196"/>
    </location>
</feature>
<feature type="domain" description="Major facilitator superfamily (MFS) profile" evidence="6">
    <location>
        <begin position="1"/>
        <end position="358"/>
    </location>
</feature>
<dbReference type="PROSITE" id="PS50850">
    <property type="entry name" value="MFS"/>
    <property type="match status" value="1"/>
</dbReference>
<accession>A0AAV4BAC6</accession>
<dbReference type="Gene3D" id="1.20.1250.20">
    <property type="entry name" value="MFS general substrate transporter like domains"/>
    <property type="match status" value="1"/>
</dbReference>
<evidence type="ECO:0000259" key="6">
    <source>
        <dbReference type="PROSITE" id="PS50850"/>
    </source>
</evidence>
<keyword evidence="8" id="KW-1185">Reference proteome</keyword>
<evidence type="ECO:0000313" key="7">
    <source>
        <dbReference type="EMBL" id="GFO15329.1"/>
    </source>
</evidence>
<evidence type="ECO:0000256" key="2">
    <source>
        <dbReference type="ARBA" id="ARBA00022692"/>
    </source>
</evidence>
<keyword evidence="4 5" id="KW-0472">Membrane</keyword>
<feature type="transmembrane region" description="Helical" evidence="5">
    <location>
        <begin position="300"/>
        <end position="320"/>
    </location>
</feature>
<feature type="transmembrane region" description="Helical" evidence="5">
    <location>
        <begin position="70"/>
        <end position="92"/>
    </location>
</feature>
<name>A0AAV4BAC6_9GAST</name>
<proteinExistence type="predicted"/>
<feature type="transmembrane region" description="Helical" evidence="5">
    <location>
        <begin position="12"/>
        <end position="30"/>
    </location>
</feature>
<keyword evidence="2 5" id="KW-0812">Transmembrane</keyword>
<dbReference type="Pfam" id="PF00083">
    <property type="entry name" value="Sugar_tr"/>
    <property type="match status" value="1"/>
</dbReference>
<dbReference type="InterPro" id="IPR020846">
    <property type="entry name" value="MFS_dom"/>
</dbReference>
<dbReference type="PANTHER" id="PTHR24064">
    <property type="entry name" value="SOLUTE CARRIER FAMILY 22 MEMBER"/>
    <property type="match status" value="1"/>
</dbReference>
<evidence type="ECO:0000256" key="4">
    <source>
        <dbReference type="ARBA" id="ARBA00023136"/>
    </source>
</evidence>
<evidence type="ECO:0000313" key="8">
    <source>
        <dbReference type="Proteomes" id="UP000735302"/>
    </source>
</evidence>
<dbReference type="Proteomes" id="UP000735302">
    <property type="component" value="Unassembled WGS sequence"/>
</dbReference>
<dbReference type="AlphaFoldDB" id="A0AAV4BAC6"/>
<comment type="caution">
    <text evidence="7">The sequence shown here is derived from an EMBL/GenBank/DDBJ whole genome shotgun (WGS) entry which is preliminary data.</text>
</comment>
<feature type="transmembrane region" description="Helical" evidence="5">
    <location>
        <begin position="208"/>
        <end position="229"/>
    </location>
</feature>
<protein>
    <submittedName>
        <fullName evidence="7">Organic cation transporter protein</fullName>
    </submittedName>
</protein>
<feature type="transmembrane region" description="Helical" evidence="5">
    <location>
        <begin position="332"/>
        <end position="351"/>
    </location>
</feature>
<evidence type="ECO:0000256" key="5">
    <source>
        <dbReference type="SAM" id="Phobius"/>
    </source>
</evidence>
<dbReference type="SUPFAM" id="SSF103473">
    <property type="entry name" value="MFS general substrate transporter"/>
    <property type="match status" value="1"/>
</dbReference>
<organism evidence="7 8">
    <name type="scientific">Plakobranchus ocellatus</name>
    <dbReference type="NCBI Taxonomy" id="259542"/>
    <lineage>
        <taxon>Eukaryota</taxon>
        <taxon>Metazoa</taxon>
        <taxon>Spiralia</taxon>
        <taxon>Lophotrochozoa</taxon>
        <taxon>Mollusca</taxon>
        <taxon>Gastropoda</taxon>
        <taxon>Heterobranchia</taxon>
        <taxon>Euthyneura</taxon>
        <taxon>Panpulmonata</taxon>
        <taxon>Sacoglossa</taxon>
        <taxon>Placobranchoidea</taxon>
        <taxon>Plakobranchidae</taxon>
        <taxon>Plakobranchus</taxon>
    </lineage>
</organism>
<keyword evidence="3 5" id="KW-1133">Transmembrane helix</keyword>
<dbReference type="InterPro" id="IPR005828">
    <property type="entry name" value="MFS_sugar_transport-like"/>
</dbReference>